<sequence length="476" mass="46617">MNAEPHPPGPRPDIPPGAPPGGARVLAVACVGVFMIILDATIVSVALPDIGADLGFAPGALAWVVNAYTLAFAGTLLLAGRLVADHGTRATFAAGLCVFGAASLACGLAPAAWVLVAARAAQGLGGAVVMPATLTMVTAAHPEPAARGRALGLWSAVGAAGAAAGSVAGGVLTGLAGWPWVFLVNVPLTALTVLAALRVPHGAAARPGRARLDVAGAVLATGGLVALVYGLLEGGTGGWSEPRVLAALAAAPVALCLFLAHQARWAAAPLVPLGLFRSRPVSAANAVVFCLGLGFFASPVLLSLYVQQALGYTPMRAGLAFLPAAAALFAGAQAAGRLTHRYGVRAVAAGGALLAAAGFAWLAGLGAHTAYWPAIALPQVLFGLGIGVAFTPITVAATSVPPDVAGVAAGVLNTVRQVAAAVGLAALSTVATARSGGYGEAFLAAAVTAATAAAGAASLLPARRPPERHRSGASGH</sequence>
<feature type="transmembrane region" description="Helical" evidence="7">
    <location>
        <begin position="92"/>
        <end position="114"/>
    </location>
</feature>
<evidence type="ECO:0000256" key="2">
    <source>
        <dbReference type="ARBA" id="ARBA00022448"/>
    </source>
</evidence>
<evidence type="ECO:0000256" key="7">
    <source>
        <dbReference type="SAM" id="Phobius"/>
    </source>
</evidence>
<feature type="domain" description="Major facilitator superfamily (MFS) profile" evidence="8">
    <location>
        <begin position="25"/>
        <end position="464"/>
    </location>
</feature>
<dbReference type="InterPro" id="IPR020846">
    <property type="entry name" value="MFS_dom"/>
</dbReference>
<feature type="transmembrane region" description="Helical" evidence="7">
    <location>
        <begin position="317"/>
        <end position="335"/>
    </location>
</feature>
<feature type="transmembrane region" description="Helical" evidence="7">
    <location>
        <begin position="60"/>
        <end position="80"/>
    </location>
</feature>
<feature type="transmembrane region" description="Helical" evidence="7">
    <location>
        <begin position="120"/>
        <end position="139"/>
    </location>
</feature>
<dbReference type="PANTHER" id="PTHR42718">
    <property type="entry name" value="MAJOR FACILITATOR SUPERFAMILY MULTIDRUG TRANSPORTER MFSC"/>
    <property type="match status" value="1"/>
</dbReference>
<keyword evidence="10" id="KW-1185">Reference proteome</keyword>
<keyword evidence="3" id="KW-1003">Cell membrane</keyword>
<proteinExistence type="predicted"/>
<accession>A0ABW2XGK5</accession>
<dbReference type="Proteomes" id="UP001597063">
    <property type="component" value="Unassembled WGS sequence"/>
</dbReference>
<keyword evidence="5 7" id="KW-1133">Transmembrane helix</keyword>
<keyword evidence="2" id="KW-0813">Transport</keyword>
<comment type="subcellular location">
    <subcellularLocation>
        <location evidence="1">Cell membrane</location>
        <topology evidence="1">Multi-pass membrane protein</topology>
    </subcellularLocation>
</comment>
<organism evidence="9 10">
    <name type="scientific">Actinomadura fibrosa</name>
    <dbReference type="NCBI Taxonomy" id="111802"/>
    <lineage>
        <taxon>Bacteria</taxon>
        <taxon>Bacillati</taxon>
        <taxon>Actinomycetota</taxon>
        <taxon>Actinomycetes</taxon>
        <taxon>Streptosporangiales</taxon>
        <taxon>Thermomonosporaceae</taxon>
        <taxon>Actinomadura</taxon>
    </lineage>
</organism>
<feature type="transmembrane region" description="Helical" evidence="7">
    <location>
        <begin position="370"/>
        <end position="397"/>
    </location>
</feature>
<evidence type="ECO:0000256" key="4">
    <source>
        <dbReference type="ARBA" id="ARBA00022692"/>
    </source>
</evidence>
<evidence type="ECO:0000256" key="3">
    <source>
        <dbReference type="ARBA" id="ARBA00022475"/>
    </source>
</evidence>
<feature type="transmembrane region" description="Helical" evidence="7">
    <location>
        <begin position="212"/>
        <end position="232"/>
    </location>
</feature>
<keyword evidence="4 7" id="KW-0812">Transmembrane</keyword>
<evidence type="ECO:0000313" key="9">
    <source>
        <dbReference type="EMBL" id="MFD0684428.1"/>
    </source>
</evidence>
<feature type="transmembrane region" description="Helical" evidence="7">
    <location>
        <begin position="25"/>
        <end position="48"/>
    </location>
</feature>
<dbReference type="NCBIfam" id="TIGR00711">
    <property type="entry name" value="efflux_EmrB"/>
    <property type="match status" value="1"/>
</dbReference>
<feature type="transmembrane region" description="Helical" evidence="7">
    <location>
        <begin position="281"/>
        <end position="305"/>
    </location>
</feature>
<dbReference type="CDD" id="cd17321">
    <property type="entry name" value="MFS_MMR_MDR_like"/>
    <property type="match status" value="1"/>
</dbReference>
<feature type="transmembrane region" description="Helical" evidence="7">
    <location>
        <begin position="151"/>
        <end position="172"/>
    </location>
</feature>
<evidence type="ECO:0000256" key="1">
    <source>
        <dbReference type="ARBA" id="ARBA00004651"/>
    </source>
</evidence>
<feature type="transmembrane region" description="Helical" evidence="7">
    <location>
        <begin position="178"/>
        <end position="200"/>
    </location>
</feature>
<dbReference type="RefSeq" id="WP_378322286.1">
    <property type="nucleotide sequence ID" value="NZ_JBHTGP010000003.1"/>
</dbReference>
<dbReference type="InterPro" id="IPR011701">
    <property type="entry name" value="MFS"/>
</dbReference>
<keyword evidence="6 7" id="KW-0472">Membrane</keyword>
<comment type="caution">
    <text evidence="9">The sequence shown here is derived from an EMBL/GenBank/DDBJ whole genome shotgun (WGS) entry which is preliminary data.</text>
</comment>
<dbReference type="Gene3D" id="1.20.1720.10">
    <property type="entry name" value="Multidrug resistance protein D"/>
    <property type="match status" value="1"/>
</dbReference>
<dbReference type="SUPFAM" id="SSF103473">
    <property type="entry name" value="MFS general substrate transporter"/>
    <property type="match status" value="1"/>
</dbReference>
<dbReference type="Gene3D" id="1.20.1250.20">
    <property type="entry name" value="MFS general substrate transporter like domains"/>
    <property type="match status" value="1"/>
</dbReference>
<feature type="transmembrane region" description="Helical" evidence="7">
    <location>
        <begin position="342"/>
        <end position="364"/>
    </location>
</feature>
<reference evidence="10" key="1">
    <citation type="journal article" date="2019" name="Int. J. Syst. Evol. Microbiol.">
        <title>The Global Catalogue of Microorganisms (GCM) 10K type strain sequencing project: providing services to taxonomists for standard genome sequencing and annotation.</title>
        <authorList>
            <consortium name="The Broad Institute Genomics Platform"/>
            <consortium name="The Broad Institute Genome Sequencing Center for Infectious Disease"/>
            <person name="Wu L."/>
            <person name="Ma J."/>
        </authorList>
    </citation>
    <scope>NUCLEOTIDE SEQUENCE [LARGE SCALE GENOMIC DNA]</scope>
    <source>
        <strain evidence="10">JCM 9371</strain>
    </source>
</reference>
<evidence type="ECO:0000313" key="10">
    <source>
        <dbReference type="Proteomes" id="UP001597063"/>
    </source>
</evidence>
<evidence type="ECO:0000256" key="6">
    <source>
        <dbReference type="ARBA" id="ARBA00023136"/>
    </source>
</evidence>
<name>A0ABW2XGK5_9ACTN</name>
<gene>
    <name evidence="9" type="ORF">ACFQZM_07980</name>
</gene>
<dbReference type="Pfam" id="PF07690">
    <property type="entry name" value="MFS_1"/>
    <property type="match status" value="1"/>
</dbReference>
<protein>
    <submittedName>
        <fullName evidence="9">DHA2 family efflux MFS transporter permease subunit</fullName>
    </submittedName>
</protein>
<dbReference type="InterPro" id="IPR036259">
    <property type="entry name" value="MFS_trans_sf"/>
</dbReference>
<dbReference type="PROSITE" id="PS50850">
    <property type="entry name" value="MFS"/>
    <property type="match status" value="1"/>
</dbReference>
<evidence type="ECO:0000256" key="5">
    <source>
        <dbReference type="ARBA" id="ARBA00022989"/>
    </source>
</evidence>
<dbReference type="PANTHER" id="PTHR42718:SF46">
    <property type="entry name" value="BLR6921 PROTEIN"/>
    <property type="match status" value="1"/>
</dbReference>
<feature type="transmembrane region" description="Helical" evidence="7">
    <location>
        <begin position="441"/>
        <end position="460"/>
    </location>
</feature>
<dbReference type="EMBL" id="JBHTGP010000003">
    <property type="protein sequence ID" value="MFD0684428.1"/>
    <property type="molecule type" value="Genomic_DNA"/>
</dbReference>
<evidence type="ECO:0000259" key="8">
    <source>
        <dbReference type="PROSITE" id="PS50850"/>
    </source>
</evidence>
<feature type="transmembrane region" description="Helical" evidence="7">
    <location>
        <begin position="244"/>
        <end position="260"/>
    </location>
</feature>
<dbReference type="InterPro" id="IPR004638">
    <property type="entry name" value="EmrB-like"/>
</dbReference>